<dbReference type="EMBL" id="BPLR01010961">
    <property type="protein sequence ID" value="GIY43329.1"/>
    <property type="molecule type" value="Genomic_DNA"/>
</dbReference>
<proteinExistence type="predicted"/>
<evidence type="ECO:0000313" key="2">
    <source>
        <dbReference type="Proteomes" id="UP001054945"/>
    </source>
</evidence>
<dbReference type="AlphaFoldDB" id="A0AAV4TDQ6"/>
<organism evidence="1 2">
    <name type="scientific">Caerostris extrusa</name>
    <name type="common">Bark spider</name>
    <name type="synonym">Caerostris bankana</name>
    <dbReference type="NCBI Taxonomy" id="172846"/>
    <lineage>
        <taxon>Eukaryota</taxon>
        <taxon>Metazoa</taxon>
        <taxon>Ecdysozoa</taxon>
        <taxon>Arthropoda</taxon>
        <taxon>Chelicerata</taxon>
        <taxon>Arachnida</taxon>
        <taxon>Araneae</taxon>
        <taxon>Araneomorphae</taxon>
        <taxon>Entelegynae</taxon>
        <taxon>Araneoidea</taxon>
        <taxon>Araneidae</taxon>
        <taxon>Caerostris</taxon>
    </lineage>
</organism>
<keyword evidence="2" id="KW-1185">Reference proteome</keyword>
<comment type="caution">
    <text evidence="1">The sequence shown here is derived from an EMBL/GenBank/DDBJ whole genome shotgun (WGS) entry which is preliminary data.</text>
</comment>
<accession>A0AAV4TDQ6</accession>
<sequence length="179" mass="20585">MHPLSHSLAGEFAKSAGAFYFSAYQLELTSLDRNVVEIFITHWGLLGYAFYSSILHFHPMCDILLEAIHLPFQLALVSLNIQIFFYLIDFLPSSSFGNFLSVVQKYPCLEDTDLHSLYVKTCGKKRLFIFSIIGTEFRNQFLRRKLSNILPFSPLLIRSSVIPLSKSLLFIIKCYINFD</sequence>
<dbReference type="Proteomes" id="UP001054945">
    <property type="component" value="Unassembled WGS sequence"/>
</dbReference>
<evidence type="ECO:0000313" key="1">
    <source>
        <dbReference type="EMBL" id="GIY43329.1"/>
    </source>
</evidence>
<name>A0AAV4TDQ6_CAEEX</name>
<gene>
    <name evidence="1" type="ORF">CEXT_188351</name>
</gene>
<reference evidence="1 2" key="1">
    <citation type="submission" date="2021-06" db="EMBL/GenBank/DDBJ databases">
        <title>Caerostris extrusa draft genome.</title>
        <authorList>
            <person name="Kono N."/>
            <person name="Arakawa K."/>
        </authorList>
    </citation>
    <scope>NUCLEOTIDE SEQUENCE [LARGE SCALE GENOMIC DNA]</scope>
</reference>
<protein>
    <submittedName>
        <fullName evidence="1">Uncharacterized protein</fullName>
    </submittedName>
</protein>